<dbReference type="EMBL" id="QWLV01000002">
    <property type="protein sequence ID" value="RHW18217.1"/>
    <property type="molecule type" value="Genomic_DNA"/>
</dbReference>
<evidence type="ECO:0000256" key="1">
    <source>
        <dbReference type="ARBA" id="ARBA00022729"/>
    </source>
</evidence>
<evidence type="ECO:0000313" key="4">
    <source>
        <dbReference type="EMBL" id="RHW18217.1"/>
    </source>
</evidence>
<dbReference type="OrthoDB" id="9790048at2"/>
<keyword evidence="5" id="KW-1185">Reference proteome</keyword>
<dbReference type="Gene3D" id="3.40.190.10">
    <property type="entry name" value="Periplasmic binding protein-like II"/>
    <property type="match status" value="2"/>
</dbReference>
<name>A0A396RNX4_9SPHN</name>
<accession>A0A396RNX4</accession>
<evidence type="ECO:0000256" key="2">
    <source>
        <dbReference type="SAM" id="SignalP"/>
    </source>
</evidence>
<feature type="chain" id="PRO_5017265454" evidence="2">
    <location>
        <begin position="22"/>
        <end position="365"/>
    </location>
</feature>
<dbReference type="PANTHER" id="PTHR30570:SF6">
    <property type="entry name" value="PHOSPHATE-BINDING PROTEIN PSTS"/>
    <property type="match status" value="1"/>
</dbReference>
<gene>
    <name evidence="4" type="ORF">D1610_06975</name>
</gene>
<organism evidence="4 5">
    <name type="scientific">Sphingomonas gilva</name>
    <dbReference type="NCBI Taxonomy" id="2305907"/>
    <lineage>
        <taxon>Bacteria</taxon>
        <taxon>Pseudomonadati</taxon>
        <taxon>Pseudomonadota</taxon>
        <taxon>Alphaproteobacteria</taxon>
        <taxon>Sphingomonadales</taxon>
        <taxon>Sphingomonadaceae</taxon>
        <taxon>Sphingomonas</taxon>
    </lineage>
</organism>
<evidence type="ECO:0000313" key="5">
    <source>
        <dbReference type="Proteomes" id="UP000266693"/>
    </source>
</evidence>
<feature type="domain" description="PBP" evidence="3">
    <location>
        <begin position="57"/>
        <end position="339"/>
    </location>
</feature>
<dbReference type="Proteomes" id="UP000266693">
    <property type="component" value="Unassembled WGS sequence"/>
</dbReference>
<keyword evidence="1 2" id="KW-0732">Signal</keyword>
<comment type="caution">
    <text evidence="4">The sequence shown here is derived from an EMBL/GenBank/DDBJ whole genome shotgun (WGS) entry which is preliminary data.</text>
</comment>
<dbReference type="InterPro" id="IPR050811">
    <property type="entry name" value="Phosphate_ABC_transporter"/>
</dbReference>
<dbReference type="PANTHER" id="PTHR30570">
    <property type="entry name" value="PERIPLASMIC PHOSPHATE BINDING COMPONENT OF PHOSPHATE ABC TRANSPORTER"/>
    <property type="match status" value="1"/>
</dbReference>
<dbReference type="Pfam" id="PF12849">
    <property type="entry name" value="PBP_like_2"/>
    <property type="match status" value="1"/>
</dbReference>
<protein>
    <submittedName>
        <fullName evidence="4">Phosphate ABC transporter substrate-binding protein</fullName>
    </submittedName>
</protein>
<dbReference type="InterPro" id="IPR024370">
    <property type="entry name" value="PBP_domain"/>
</dbReference>
<evidence type="ECO:0000259" key="3">
    <source>
        <dbReference type="Pfam" id="PF12849"/>
    </source>
</evidence>
<dbReference type="SUPFAM" id="SSF53850">
    <property type="entry name" value="Periplasmic binding protein-like II"/>
    <property type="match status" value="1"/>
</dbReference>
<reference evidence="4 5" key="1">
    <citation type="submission" date="2018-08" db="EMBL/GenBank/DDBJ databases">
        <title>The multiple taxonomic identification of Sphingomonas gilva.</title>
        <authorList>
            <person name="Zhu D."/>
            <person name="Zheng S."/>
        </authorList>
    </citation>
    <scope>NUCLEOTIDE SEQUENCE [LARGE SCALE GENOMIC DNA]</scope>
    <source>
        <strain evidence="4 5">ZDH117</strain>
    </source>
</reference>
<sequence>MLRFSIAALCLSLAWPFAASAETDAPADPVAQLPTYVAQQQVSGSIRSYGFGLGGVLERWQAAFKKLHPGVTFDNTLPTSDAAFPALVTNVTDLAPNGGEPAITEWLSFYETHGYHASSVVVATGAFDVKSRSNGPVIFVHKDNPIERLTIDQLDGIFGAQRTGGMEGFVWTPRGARGPEKNIRTWGQLGLTGEWADKPIQTYGHASSGTTRFFQLHVLENTDKWNPNYRGYVETGSKMIAAEDTGQTLGIQHMLRNELAKDRFGIAWTIMSQVEGISELKPVAIAPRGSTNYVAPSRATFQDRSYPLARKIYIYFDRPPGKALEPKLKEFLRFVLSREGQRLVGEGGYLPLPAQFAGEQRASLD</sequence>
<feature type="signal peptide" evidence="2">
    <location>
        <begin position="1"/>
        <end position="21"/>
    </location>
</feature>
<dbReference type="AlphaFoldDB" id="A0A396RNX4"/>
<proteinExistence type="predicted"/>